<evidence type="ECO:0000259" key="1">
    <source>
        <dbReference type="Pfam" id="PF11818"/>
    </source>
</evidence>
<keyword evidence="2" id="KW-0378">Hydrolase</keyword>
<feature type="domain" description="Tail specific protease C-terminal" evidence="1">
    <location>
        <begin position="10"/>
        <end position="155"/>
    </location>
</feature>
<evidence type="ECO:0000313" key="3">
    <source>
        <dbReference type="Proteomes" id="UP000831796"/>
    </source>
</evidence>
<reference evidence="2" key="1">
    <citation type="submission" date="2022-04" db="EMBL/GenBank/DDBJ databases">
        <title>Hymenobacter sp. isolated from the air.</title>
        <authorList>
            <person name="Won M."/>
            <person name="Lee C.-M."/>
            <person name="Woen H.-Y."/>
            <person name="Kwon S.-W."/>
        </authorList>
    </citation>
    <scope>NUCLEOTIDE SEQUENCE</scope>
    <source>
        <strain evidence="2">5116S-3</strain>
    </source>
</reference>
<dbReference type="EC" id="3.4.21.102" evidence="2"/>
<dbReference type="Proteomes" id="UP000831796">
    <property type="component" value="Chromosome"/>
</dbReference>
<sequence length="156" mass="17561">MPDIALPDAYSYLDQGEKESDYPLKWDEITPARYKAWNAAPAIDKLRTASQARVASSASFKLMNEMVQRMRKRKDDTMVSLKLTAFRAEQEQAKAESEKYEAVQKAAQPLAIAPLSVDLRQLGSDTVEVNRAGRFTKNLKNDITLREAVAVIKDQL</sequence>
<dbReference type="EMBL" id="CP095046">
    <property type="protein sequence ID" value="UOQ74981.1"/>
    <property type="molecule type" value="Genomic_DNA"/>
</dbReference>
<dbReference type="GO" id="GO:0004252">
    <property type="term" value="F:serine-type endopeptidase activity"/>
    <property type="evidence" value="ECO:0007669"/>
    <property type="project" value="UniProtKB-EC"/>
</dbReference>
<dbReference type="Pfam" id="PF11818">
    <property type="entry name" value="DUF3340"/>
    <property type="match status" value="1"/>
</dbReference>
<evidence type="ECO:0000313" key="2">
    <source>
        <dbReference type="EMBL" id="UOQ74981.1"/>
    </source>
</evidence>
<dbReference type="KEGG" id="hcu:MUN79_11980"/>
<proteinExistence type="predicted"/>
<accession>A0A8T9QEY2</accession>
<dbReference type="AlphaFoldDB" id="A0A8T9QEY2"/>
<gene>
    <name evidence="2" type="ORF">MUN79_11980</name>
</gene>
<dbReference type="InterPro" id="IPR020992">
    <property type="entry name" value="Tail_Prtase_C"/>
</dbReference>
<protein>
    <submittedName>
        <fullName evidence="2">Carboxy terminal-processing peptidase</fullName>
        <ecNumber evidence="2">3.4.21.102</ecNumber>
    </submittedName>
</protein>
<name>A0A8T9QEY2_9BACT</name>
<keyword evidence="3" id="KW-1185">Reference proteome</keyword>
<organism evidence="2 3">
    <name type="scientific">Hymenobacter cellulosilyticus</name>
    <dbReference type="NCBI Taxonomy" id="2932248"/>
    <lineage>
        <taxon>Bacteria</taxon>
        <taxon>Pseudomonadati</taxon>
        <taxon>Bacteroidota</taxon>
        <taxon>Cytophagia</taxon>
        <taxon>Cytophagales</taxon>
        <taxon>Hymenobacteraceae</taxon>
        <taxon>Hymenobacter</taxon>
    </lineage>
</organism>